<dbReference type="InterPro" id="IPR036388">
    <property type="entry name" value="WH-like_DNA-bd_sf"/>
</dbReference>
<dbReference type="InterPro" id="IPR007627">
    <property type="entry name" value="RNA_pol_sigma70_r2"/>
</dbReference>
<evidence type="ECO:0000256" key="2">
    <source>
        <dbReference type="ARBA" id="ARBA00023015"/>
    </source>
</evidence>
<dbReference type="PANTHER" id="PTHR43133:SF46">
    <property type="entry name" value="RNA POLYMERASE SIGMA-70 FACTOR ECF SUBFAMILY"/>
    <property type="match status" value="1"/>
</dbReference>
<dbReference type="InterPro" id="IPR013249">
    <property type="entry name" value="RNA_pol_sigma70_r4_t2"/>
</dbReference>
<dbReference type="Gene3D" id="1.10.1740.10">
    <property type="match status" value="1"/>
</dbReference>
<evidence type="ECO:0000256" key="1">
    <source>
        <dbReference type="ARBA" id="ARBA00010641"/>
    </source>
</evidence>
<evidence type="ECO:0000259" key="6">
    <source>
        <dbReference type="Pfam" id="PF08281"/>
    </source>
</evidence>
<keyword evidence="2" id="KW-0805">Transcription regulation</keyword>
<comment type="caution">
    <text evidence="8">The sequence shown here is derived from an EMBL/GenBank/DDBJ whole genome shotgun (WGS) entry which is preliminary data.</text>
</comment>
<dbReference type="InterPro" id="IPR025665">
    <property type="entry name" value="Beta-barrel_OMP_2"/>
</dbReference>
<dbReference type="GO" id="GO:0006352">
    <property type="term" value="P:DNA-templated transcription initiation"/>
    <property type="evidence" value="ECO:0007669"/>
    <property type="project" value="InterPro"/>
</dbReference>
<dbReference type="GO" id="GO:0003677">
    <property type="term" value="F:DNA binding"/>
    <property type="evidence" value="ECO:0007669"/>
    <property type="project" value="InterPro"/>
</dbReference>
<name>A0AAW5UQ60_9BACT</name>
<dbReference type="Gene3D" id="2.40.160.20">
    <property type="match status" value="1"/>
</dbReference>
<keyword evidence="4" id="KW-0804">Transcription</keyword>
<gene>
    <name evidence="8" type="ORF">ONT23_10270</name>
</gene>
<comment type="similarity">
    <text evidence="1">Belongs to the sigma-70 factor family. ECF subfamily.</text>
</comment>
<dbReference type="InterPro" id="IPR013325">
    <property type="entry name" value="RNA_pol_sigma_r2"/>
</dbReference>
<evidence type="ECO:0000259" key="7">
    <source>
        <dbReference type="Pfam" id="PF13568"/>
    </source>
</evidence>
<dbReference type="InterPro" id="IPR014284">
    <property type="entry name" value="RNA_pol_sigma-70_dom"/>
</dbReference>
<evidence type="ECO:0000259" key="5">
    <source>
        <dbReference type="Pfam" id="PF04542"/>
    </source>
</evidence>
<dbReference type="Pfam" id="PF08281">
    <property type="entry name" value="Sigma70_r4_2"/>
    <property type="match status" value="1"/>
</dbReference>
<proteinExistence type="inferred from homology"/>
<sequence>MKIEKLIERVKAGDTDALKTVYDAYSQRMRNACIKITQEDEDTVDDLVQESFIRAYYSLEKLKDASKLGEWLVAITKNVSLRYLERKRKIQVLSFSEIGDGFDVESSYTSDSKLEEKELFELIDKLPSGYRNVFRMAVIDGFSHKEIAEKLGIEPHSSSSQLTRAKGLLRNMINRRMLTVISILLVSIPIYKYLFWKRGTEKEQHPVAKINDAAKGKRSVDRVTVQPTIQSSVVDKNIIATASQGKMNLPDYLVVDSVGIQTDYKTDHKTDFETGYEKADSAINIVVAIDKDSASLDTIKQVVPELEKFIAKEVTPSYKSKWQLLAMGSVGSALAQTAYKILVGNKGEDSTDGPQPSGPQMFSTWEEYSRYLQQNAHGNMSEAEKALMEIAINNTNNINNIKNGGKIVEHEYHDKPITFGLSMTKTINRKWNMETGLQYSQLKSEFILGEDDYYVQKRQKVQYLGIPLRLSYKWFGANRWTAYTSAGIILNIPLSGKTDEQYVTGTVVPYSDSWHFTPPFQWTVGTGIGLQYNFAKNWGVYLEPTFSWHIPNGSTTRTIWTEHPFTITVPFGIRFTW</sequence>
<dbReference type="NCBIfam" id="TIGR02937">
    <property type="entry name" value="sigma70-ECF"/>
    <property type="match status" value="1"/>
</dbReference>
<feature type="domain" description="RNA polymerase sigma factor 70 region 4 type 2" evidence="6">
    <location>
        <begin position="118"/>
        <end position="166"/>
    </location>
</feature>
<dbReference type="SUPFAM" id="SSF88659">
    <property type="entry name" value="Sigma3 and sigma4 domains of RNA polymerase sigma factors"/>
    <property type="match status" value="1"/>
</dbReference>
<dbReference type="Gene3D" id="1.10.10.10">
    <property type="entry name" value="Winged helix-like DNA-binding domain superfamily/Winged helix DNA-binding domain"/>
    <property type="match status" value="1"/>
</dbReference>
<organism evidence="8 9">
    <name type="scientific">Segatella copri</name>
    <dbReference type="NCBI Taxonomy" id="165179"/>
    <lineage>
        <taxon>Bacteria</taxon>
        <taxon>Pseudomonadati</taxon>
        <taxon>Bacteroidota</taxon>
        <taxon>Bacteroidia</taxon>
        <taxon>Bacteroidales</taxon>
        <taxon>Prevotellaceae</taxon>
        <taxon>Segatella</taxon>
    </lineage>
</organism>
<dbReference type="Pfam" id="PF13568">
    <property type="entry name" value="OMP_b-brl_2"/>
    <property type="match status" value="1"/>
</dbReference>
<dbReference type="InterPro" id="IPR011250">
    <property type="entry name" value="OMP/PagP_B-barrel"/>
</dbReference>
<evidence type="ECO:0000313" key="9">
    <source>
        <dbReference type="Proteomes" id="UP001209168"/>
    </source>
</evidence>
<dbReference type="EMBL" id="JAPDVH010000001">
    <property type="protein sequence ID" value="MCW4155904.1"/>
    <property type="molecule type" value="Genomic_DNA"/>
</dbReference>
<dbReference type="InterPro" id="IPR013324">
    <property type="entry name" value="RNA_pol_sigma_r3/r4-like"/>
</dbReference>
<keyword evidence="3" id="KW-0731">Sigma factor</keyword>
<evidence type="ECO:0000256" key="4">
    <source>
        <dbReference type="ARBA" id="ARBA00023163"/>
    </source>
</evidence>
<dbReference type="SUPFAM" id="SSF56925">
    <property type="entry name" value="OMPA-like"/>
    <property type="match status" value="1"/>
</dbReference>
<dbReference type="Pfam" id="PF04542">
    <property type="entry name" value="Sigma70_r2"/>
    <property type="match status" value="1"/>
</dbReference>
<dbReference type="Proteomes" id="UP001209168">
    <property type="component" value="Unassembled WGS sequence"/>
</dbReference>
<accession>A0AAW5UQ60</accession>
<feature type="domain" description="Outer membrane protein beta-barrel" evidence="7">
    <location>
        <begin position="397"/>
        <end position="543"/>
    </location>
</feature>
<reference evidence="8" key="1">
    <citation type="submission" date="2022-11" db="EMBL/GenBank/DDBJ databases">
        <title>Genomic repertoires linked with pathogenic potency of arthritogenic Prevotella copri isolated from the gut of rheumatoid arthritis patients.</title>
        <authorList>
            <person name="Nii T."/>
            <person name="Maeda Y."/>
            <person name="Motooka D."/>
            <person name="Naito M."/>
            <person name="Matsumoto Y."/>
            <person name="Ogawa T."/>
            <person name="Oguro-Igashira E."/>
            <person name="Kishikawa T."/>
            <person name="Yamashita M."/>
            <person name="Koizumi S."/>
            <person name="Kurakawa T."/>
            <person name="Okumura R."/>
            <person name="Kayama H."/>
            <person name="Murakami M."/>
            <person name="Sakaguchi T."/>
            <person name="Das B."/>
            <person name="Nakamura S."/>
            <person name="Okada Y."/>
            <person name="Kumanogoh A."/>
            <person name="Takeda K."/>
        </authorList>
    </citation>
    <scope>NUCLEOTIDE SEQUENCE</scope>
    <source>
        <strain evidence="8">H012_8</strain>
    </source>
</reference>
<protein>
    <submittedName>
        <fullName evidence="8">Sigma-70 family RNA polymerase sigma factor</fullName>
    </submittedName>
</protein>
<dbReference type="AlphaFoldDB" id="A0AAW5UQ60"/>
<dbReference type="GO" id="GO:0016987">
    <property type="term" value="F:sigma factor activity"/>
    <property type="evidence" value="ECO:0007669"/>
    <property type="project" value="UniProtKB-KW"/>
</dbReference>
<evidence type="ECO:0000256" key="3">
    <source>
        <dbReference type="ARBA" id="ARBA00023082"/>
    </source>
</evidence>
<dbReference type="SUPFAM" id="SSF88946">
    <property type="entry name" value="Sigma2 domain of RNA polymerase sigma factors"/>
    <property type="match status" value="1"/>
</dbReference>
<dbReference type="PANTHER" id="PTHR43133">
    <property type="entry name" value="RNA POLYMERASE ECF-TYPE SIGMA FACTO"/>
    <property type="match status" value="1"/>
</dbReference>
<dbReference type="InterPro" id="IPR039425">
    <property type="entry name" value="RNA_pol_sigma-70-like"/>
</dbReference>
<dbReference type="CDD" id="cd06171">
    <property type="entry name" value="Sigma70_r4"/>
    <property type="match status" value="1"/>
</dbReference>
<feature type="domain" description="RNA polymerase sigma-70 region 2" evidence="5">
    <location>
        <begin position="22"/>
        <end position="89"/>
    </location>
</feature>
<dbReference type="RefSeq" id="WP_264901301.1">
    <property type="nucleotide sequence ID" value="NZ_JAPDVH010000001.1"/>
</dbReference>
<evidence type="ECO:0000313" key="8">
    <source>
        <dbReference type="EMBL" id="MCW4155904.1"/>
    </source>
</evidence>